<comment type="caution">
    <text evidence="1">The sequence shown here is derived from an EMBL/GenBank/DDBJ whole genome shotgun (WGS) entry which is preliminary data.</text>
</comment>
<keyword evidence="2" id="KW-1185">Reference proteome</keyword>
<dbReference type="Proteomes" id="UP001499951">
    <property type="component" value="Unassembled WGS sequence"/>
</dbReference>
<accession>A0ABP3QER6</accession>
<sequence length="150" mass="17320">MTFDFEHYLTLLEPFRVPAPPLPGPDARLAEWRWPPLRPYNGFSGELRVRVWQLQRFALDAGTLARPQVCSVCRSRAHVGFHNETYADPWNIIPLCHACHMAVHGRFRHPDAWARFQTQHHRSGEEQWFEMLPGTLIALDGRLRANSPSG</sequence>
<reference evidence="2" key="1">
    <citation type="journal article" date="2019" name="Int. J. Syst. Evol. Microbiol.">
        <title>The Global Catalogue of Microorganisms (GCM) 10K type strain sequencing project: providing services to taxonomists for standard genome sequencing and annotation.</title>
        <authorList>
            <consortium name="The Broad Institute Genomics Platform"/>
            <consortium name="The Broad Institute Genome Sequencing Center for Infectious Disease"/>
            <person name="Wu L."/>
            <person name="Ma J."/>
        </authorList>
    </citation>
    <scope>NUCLEOTIDE SEQUENCE [LARGE SCALE GENOMIC DNA]</scope>
    <source>
        <strain evidence="2">JCM 15089</strain>
    </source>
</reference>
<name>A0ABP3QER6_9PROT</name>
<evidence type="ECO:0000313" key="1">
    <source>
        <dbReference type="EMBL" id="GAA0587158.1"/>
    </source>
</evidence>
<organism evidence="1 2">
    <name type="scientific">Rhizomicrobium electricum</name>
    <dbReference type="NCBI Taxonomy" id="480070"/>
    <lineage>
        <taxon>Bacteria</taxon>
        <taxon>Pseudomonadati</taxon>
        <taxon>Pseudomonadota</taxon>
        <taxon>Alphaproteobacteria</taxon>
        <taxon>Micropepsales</taxon>
        <taxon>Micropepsaceae</taxon>
        <taxon>Rhizomicrobium</taxon>
    </lineage>
</organism>
<evidence type="ECO:0000313" key="2">
    <source>
        <dbReference type="Proteomes" id="UP001499951"/>
    </source>
</evidence>
<dbReference type="RefSeq" id="WP_166937419.1">
    <property type="nucleotide sequence ID" value="NZ_BAAADD010000013.1"/>
</dbReference>
<gene>
    <name evidence="1" type="ORF">GCM10008942_40220</name>
</gene>
<proteinExistence type="predicted"/>
<evidence type="ECO:0008006" key="3">
    <source>
        <dbReference type="Google" id="ProtNLM"/>
    </source>
</evidence>
<dbReference type="EMBL" id="BAAADD010000013">
    <property type="protein sequence ID" value="GAA0587158.1"/>
    <property type="molecule type" value="Genomic_DNA"/>
</dbReference>
<protein>
    <recommendedName>
        <fullName evidence="3">HNH endonuclease</fullName>
    </recommendedName>
</protein>